<protein>
    <submittedName>
        <fullName evidence="1">Uncharacterized protein</fullName>
    </submittedName>
</protein>
<dbReference type="AlphaFoldDB" id="A0AAD9B2A9"/>
<dbReference type="Proteomes" id="UP001243330">
    <property type="component" value="Unassembled WGS sequence"/>
</dbReference>
<name>A0AAD9B2A9_9PEZI</name>
<sequence>MRSSSLAAAAGALAVRGKYDDWKFGNMFNLGPASNAIAKATYTLVPPPIPCGTVVADKTAQPWMSIWVGISQSLSDDSTDLFQPLLNWAPNNAQEGCPAANDAWCVAASTFTGTEQVAQSYVAIPNKSNVDFERQSTFQCQIRAILKTKMPAVTYDASKGVTQKVWINGALVSQQTDKDKNGKAPTWIYSSNECYSGACGTLGAYSWSNLTVTLSEADSNFGDTLQLTGGSSSGIKTTDGGKTWHADSIKINEDYFYTDGSKKQC</sequence>
<accession>A0AAD9B2A9</accession>
<comment type="caution">
    <text evidence="1">The sequence shown here is derived from an EMBL/GenBank/DDBJ whole genome shotgun (WGS) entry which is preliminary data.</text>
</comment>
<proteinExistence type="predicted"/>
<reference evidence="1" key="1">
    <citation type="submission" date="2023-01" db="EMBL/GenBank/DDBJ databases">
        <title>Colletotrichum chrysophilum M932 genome sequence.</title>
        <authorList>
            <person name="Baroncelli R."/>
        </authorList>
    </citation>
    <scope>NUCLEOTIDE SEQUENCE</scope>
    <source>
        <strain evidence="1">M932</strain>
    </source>
</reference>
<organism evidence="1 2">
    <name type="scientific">Colletotrichum chrysophilum</name>
    <dbReference type="NCBI Taxonomy" id="1836956"/>
    <lineage>
        <taxon>Eukaryota</taxon>
        <taxon>Fungi</taxon>
        <taxon>Dikarya</taxon>
        <taxon>Ascomycota</taxon>
        <taxon>Pezizomycotina</taxon>
        <taxon>Sordariomycetes</taxon>
        <taxon>Hypocreomycetidae</taxon>
        <taxon>Glomerellales</taxon>
        <taxon>Glomerellaceae</taxon>
        <taxon>Colletotrichum</taxon>
        <taxon>Colletotrichum gloeosporioides species complex</taxon>
    </lineage>
</organism>
<evidence type="ECO:0000313" key="2">
    <source>
        <dbReference type="Proteomes" id="UP001243330"/>
    </source>
</evidence>
<evidence type="ECO:0000313" key="1">
    <source>
        <dbReference type="EMBL" id="KAK1857050.1"/>
    </source>
</evidence>
<gene>
    <name evidence="1" type="ORF">CCHR01_00393</name>
</gene>
<keyword evidence="2" id="KW-1185">Reference proteome</keyword>
<dbReference type="EMBL" id="JAQOWY010000003">
    <property type="protein sequence ID" value="KAK1857050.1"/>
    <property type="molecule type" value="Genomic_DNA"/>
</dbReference>